<dbReference type="UniPathway" id="UPA00241">
    <property type="reaction ID" value="UER00356"/>
</dbReference>
<dbReference type="SUPFAM" id="SSF52540">
    <property type="entry name" value="P-loop containing nucleoside triphosphate hydrolases"/>
    <property type="match status" value="1"/>
</dbReference>
<name>A0A7G9LN55_9BACT</name>
<keyword evidence="5 6" id="KW-0173">Coenzyme A biosynthesis</keyword>
<dbReference type="GO" id="GO:0004140">
    <property type="term" value="F:dephospho-CoA kinase activity"/>
    <property type="evidence" value="ECO:0007669"/>
    <property type="project" value="UniProtKB-UniRule"/>
</dbReference>
<evidence type="ECO:0000256" key="4">
    <source>
        <dbReference type="ARBA" id="ARBA00022840"/>
    </source>
</evidence>
<dbReference type="AlphaFoldDB" id="A0A7G9LN55"/>
<dbReference type="Proteomes" id="UP000515842">
    <property type="component" value="Chromosome"/>
</dbReference>
<sequence>MKETKQDSFKNAIALTGGIATGKSTVCNLLKLHGFLIIDADKIAHKLLDENSQKIEELFGKKYVENGKVLRKELGKIIFSNEENKLKLEALLHPLIFQEIEKEAKLFEEQNKPYIVDIPLFFEKMHYPISKSIVIYTPKDLQIKRLQNRDNISKEEAILKISNQMDIEEKKSLGTYIIDNSKDLKHLQKNIEEFLEQILSI</sequence>
<dbReference type="PROSITE" id="PS51219">
    <property type="entry name" value="DPCK"/>
    <property type="match status" value="1"/>
</dbReference>
<accession>A0A7G9LN55</accession>
<keyword evidence="6" id="KW-0963">Cytoplasm</keyword>
<organism evidence="8 9">
    <name type="scientific">Aliarcobacter cryaerophilus</name>
    <dbReference type="NCBI Taxonomy" id="28198"/>
    <lineage>
        <taxon>Bacteria</taxon>
        <taxon>Pseudomonadati</taxon>
        <taxon>Campylobacterota</taxon>
        <taxon>Epsilonproteobacteria</taxon>
        <taxon>Campylobacterales</taxon>
        <taxon>Arcobacteraceae</taxon>
        <taxon>Aliarcobacter</taxon>
    </lineage>
</organism>
<keyword evidence="3 6" id="KW-0547">Nucleotide-binding</keyword>
<dbReference type="NCBIfam" id="TIGR00152">
    <property type="entry name" value="dephospho-CoA kinase"/>
    <property type="match status" value="1"/>
</dbReference>
<dbReference type="GO" id="GO:0005737">
    <property type="term" value="C:cytoplasm"/>
    <property type="evidence" value="ECO:0007669"/>
    <property type="project" value="UniProtKB-SubCell"/>
</dbReference>
<comment type="pathway">
    <text evidence="6">Cofactor biosynthesis; coenzyme A biosynthesis; CoA from (R)-pantothenate: step 5/5.</text>
</comment>
<dbReference type="GO" id="GO:0005524">
    <property type="term" value="F:ATP binding"/>
    <property type="evidence" value="ECO:0007669"/>
    <property type="project" value="UniProtKB-UniRule"/>
</dbReference>
<comment type="catalytic activity">
    <reaction evidence="6">
        <text>3'-dephospho-CoA + ATP = ADP + CoA + H(+)</text>
        <dbReference type="Rhea" id="RHEA:18245"/>
        <dbReference type="ChEBI" id="CHEBI:15378"/>
        <dbReference type="ChEBI" id="CHEBI:30616"/>
        <dbReference type="ChEBI" id="CHEBI:57287"/>
        <dbReference type="ChEBI" id="CHEBI:57328"/>
        <dbReference type="ChEBI" id="CHEBI:456216"/>
        <dbReference type="EC" id="2.7.1.24"/>
    </reaction>
</comment>
<keyword evidence="2 6" id="KW-0808">Transferase</keyword>
<dbReference type="PANTHER" id="PTHR10695">
    <property type="entry name" value="DEPHOSPHO-COA KINASE-RELATED"/>
    <property type="match status" value="1"/>
</dbReference>
<dbReference type="EMBL" id="CP060693">
    <property type="protein sequence ID" value="QNM90054.1"/>
    <property type="molecule type" value="Genomic_DNA"/>
</dbReference>
<feature type="binding site" evidence="6">
    <location>
        <begin position="20"/>
        <end position="25"/>
    </location>
    <ligand>
        <name>ATP</name>
        <dbReference type="ChEBI" id="CHEBI:30616"/>
    </ligand>
</feature>
<comment type="function">
    <text evidence="6">Catalyzes the phosphorylation of the 3'-hydroxyl group of dephosphocoenzyme A to form coenzyme A.</text>
</comment>
<dbReference type="Pfam" id="PF01121">
    <property type="entry name" value="CoaE"/>
    <property type="match status" value="1"/>
</dbReference>
<comment type="subcellular location">
    <subcellularLocation>
        <location evidence="6">Cytoplasm</location>
    </subcellularLocation>
</comment>
<dbReference type="InterPro" id="IPR001977">
    <property type="entry name" value="Depp_CoAkinase"/>
</dbReference>
<keyword evidence="4 6" id="KW-0067">ATP-binding</keyword>
<dbReference type="InterPro" id="IPR027417">
    <property type="entry name" value="P-loop_NTPase"/>
</dbReference>
<dbReference type="GO" id="GO:0015937">
    <property type="term" value="P:coenzyme A biosynthetic process"/>
    <property type="evidence" value="ECO:0007669"/>
    <property type="project" value="UniProtKB-UniRule"/>
</dbReference>
<dbReference type="PANTHER" id="PTHR10695:SF46">
    <property type="entry name" value="BIFUNCTIONAL COENZYME A SYNTHASE-RELATED"/>
    <property type="match status" value="1"/>
</dbReference>
<dbReference type="EC" id="2.7.1.24" evidence="6 7"/>
<comment type="similarity">
    <text evidence="1 6">Belongs to the CoaE family.</text>
</comment>
<keyword evidence="6 8" id="KW-0418">Kinase</keyword>
<evidence type="ECO:0000256" key="5">
    <source>
        <dbReference type="ARBA" id="ARBA00022993"/>
    </source>
</evidence>
<evidence type="ECO:0000256" key="1">
    <source>
        <dbReference type="ARBA" id="ARBA00009018"/>
    </source>
</evidence>
<evidence type="ECO:0000313" key="8">
    <source>
        <dbReference type="EMBL" id="QNM90054.1"/>
    </source>
</evidence>
<evidence type="ECO:0000256" key="3">
    <source>
        <dbReference type="ARBA" id="ARBA00022741"/>
    </source>
</evidence>
<evidence type="ECO:0000256" key="2">
    <source>
        <dbReference type="ARBA" id="ARBA00022679"/>
    </source>
</evidence>
<dbReference type="HAMAP" id="MF_00376">
    <property type="entry name" value="Dephospho_CoA_kinase"/>
    <property type="match status" value="1"/>
</dbReference>
<proteinExistence type="inferred from homology"/>
<reference evidence="8 9" key="1">
    <citation type="journal article" date="2020" name="Front. Microbiol.">
        <title>Genomic Analysis and Antimicrobial Resistance of Aliarcobacter cryaerophilus Strains From German Water Poultry.</title>
        <authorList>
            <person name="Muller E."/>
            <person name="Hotzel H."/>
            <person name="Ahlers C."/>
            <person name="Hanel I."/>
            <person name="Tomaso H."/>
            <person name="Abdel-Glil M.Y."/>
        </authorList>
    </citation>
    <scope>NUCLEOTIDE SEQUENCE [LARGE SCALE GENOMIC DNA]</scope>
    <source>
        <strain evidence="8 9">16CS1285-4</strain>
    </source>
</reference>
<dbReference type="Gene3D" id="3.40.50.300">
    <property type="entry name" value="P-loop containing nucleotide triphosphate hydrolases"/>
    <property type="match status" value="1"/>
</dbReference>
<protein>
    <recommendedName>
        <fullName evidence="6 7">Dephospho-CoA kinase</fullName>
        <ecNumber evidence="6 7">2.7.1.24</ecNumber>
    </recommendedName>
    <alternativeName>
        <fullName evidence="6">Dephosphocoenzyme A kinase</fullName>
    </alternativeName>
</protein>
<dbReference type="RefSeq" id="WP_187474431.1">
    <property type="nucleotide sequence ID" value="NZ_CP060693.1"/>
</dbReference>
<evidence type="ECO:0000256" key="6">
    <source>
        <dbReference type="HAMAP-Rule" id="MF_00376"/>
    </source>
</evidence>
<evidence type="ECO:0000313" key="9">
    <source>
        <dbReference type="Proteomes" id="UP000515842"/>
    </source>
</evidence>
<evidence type="ECO:0000256" key="7">
    <source>
        <dbReference type="NCBIfam" id="TIGR00152"/>
    </source>
</evidence>
<gene>
    <name evidence="6" type="primary">coaE</name>
    <name evidence="8" type="ORF">HOO34_10620</name>
</gene>
<dbReference type="CDD" id="cd02022">
    <property type="entry name" value="DPCK"/>
    <property type="match status" value="1"/>
</dbReference>